<gene>
    <name evidence="4" type="ORF">MERR_LOCUS17060</name>
</gene>
<dbReference type="GO" id="GO:0006353">
    <property type="term" value="P:DNA-templated transcription termination"/>
    <property type="evidence" value="ECO:0007669"/>
    <property type="project" value="UniProtKB-KW"/>
</dbReference>
<sequence length="429" mass="48156">MFSLLLHGRRLIELQKCRHLRFAAQNQNLLFAFSNSFSSSSAASAVIHGRKGKTFTVSYLVDSLGLTTKLAESISKKVTFEDKRNPDSVLKLLTSHGFTDSQISDIVTIYPQLLIADAEKSLAPKLHVLQSRRGATISELTEILTKAPKILGIKREKAISVYYDFVKDVIEADKSSKFETLCHSSLPQGNAQENKIRNISALRELGMPQKLLLSMLTSDSQLVCGKEKFAESLKKVVEMGFAPTSLKFVNALRLVYGFTDKTTEGKIEIYKRLGFSVEDVWTAFKKWPQLLIYSEVKILKSIEEFSALGFSRDELSTMVKRFPQCIGYSSESVKKKTEFLVKEMNWPLKAVASNPAVLGYSLEKRTVPRCNVIKALMSKGLLGDGGSELPLMSSVLVCTDETFVNRFVFVRKHDDEELVAELMAIFHRR</sequence>
<name>A0A6D2IQD0_9BRAS</name>
<organism evidence="4 5">
    <name type="scientific">Microthlaspi erraticum</name>
    <dbReference type="NCBI Taxonomy" id="1685480"/>
    <lineage>
        <taxon>Eukaryota</taxon>
        <taxon>Viridiplantae</taxon>
        <taxon>Streptophyta</taxon>
        <taxon>Embryophyta</taxon>
        <taxon>Tracheophyta</taxon>
        <taxon>Spermatophyta</taxon>
        <taxon>Magnoliopsida</taxon>
        <taxon>eudicotyledons</taxon>
        <taxon>Gunneridae</taxon>
        <taxon>Pentapetalae</taxon>
        <taxon>rosids</taxon>
        <taxon>malvids</taxon>
        <taxon>Brassicales</taxon>
        <taxon>Brassicaceae</taxon>
        <taxon>Coluteocarpeae</taxon>
        <taxon>Microthlaspi</taxon>
    </lineage>
</organism>
<dbReference type="Proteomes" id="UP000467841">
    <property type="component" value="Unassembled WGS sequence"/>
</dbReference>
<keyword evidence="5" id="KW-1185">Reference proteome</keyword>
<evidence type="ECO:0000256" key="2">
    <source>
        <dbReference type="ARBA" id="ARBA00022472"/>
    </source>
</evidence>
<keyword evidence="2" id="KW-0806">Transcription termination</keyword>
<evidence type="ECO:0000313" key="4">
    <source>
        <dbReference type="EMBL" id="CAA7029825.1"/>
    </source>
</evidence>
<protein>
    <submittedName>
        <fullName evidence="4">Uncharacterized protein</fullName>
    </submittedName>
</protein>
<keyword evidence="3" id="KW-0809">Transit peptide</keyword>
<dbReference type="InterPro" id="IPR003690">
    <property type="entry name" value="MTERF"/>
</dbReference>
<dbReference type="Pfam" id="PF02536">
    <property type="entry name" value="mTERF"/>
    <property type="match status" value="1"/>
</dbReference>
<dbReference type="PANTHER" id="PTHR13068">
    <property type="entry name" value="CGI-12 PROTEIN-RELATED"/>
    <property type="match status" value="1"/>
</dbReference>
<dbReference type="InterPro" id="IPR038538">
    <property type="entry name" value="MTERF_sf"/>
</dbReference>
<dbReference type="EMBL" id="CACVBM020001085">
    <property type="protein sequence ID" value="CAA7029825.1"/>
    <property type="molecule type" value="Genomic_DNA"/>
</dbReference>
<comment type="similarity">
    <text evidence="1">Belongs to the mTERF family.</text>
</comment>
<proteinExistence type="inferred from homology"/>
<evidence type="ECO:0000256" key="3">
    <source>
        <dbReference type="ARBA" id="ARBA00022946"/>
    </source>
</evidence>
<keyword evidence="2" id="KW-0805">Transcription regulation</keyword>
<comment type="caution">
    <text evidence="4">The sequence shown here is derived from an EMBL/GenBank/DDBJ whole genome shotgun (WGS) entry which is preliminary data.</text>
</comment>
<dbReference type="AlphaFoldDB" id="A0A6D2IQD0"/>
<reference evidence="4" key="1">
    <citation type="submission" date="2020-01" db="EMBL/GenBank/DDBJ databases">
        <authorList>
            <person name="Mishra B."/>
        </authorList>
    </citation>
    <scope>NUCLEOTIDE SEQUENCE [LARGE SCALE GENOMIC DNA]</scope>
</reference>
<dbReference type="PANTHER" id="PTHR13068:SF220">
    <property type="entry name" value="F8K4.20 PROTEIN-RELATED"/>
    <property type="match status" value="1"/>
</dbReference>
<evidence type="ECO:0000313" key="5">
    <source>
        <dbReference type="Proteomes" id="UP000467841"/>
    </source>
</evidence>
<dbReference type="GO" id="GO:0003676">
    <property type="term" value="F:nucleic acid binding"/>
    <property type="evidence" value="ECO:0007669"/>
    <property type="project" value="InterPro"/>
</dbReference>
<dbReference type="Gene3D" id="1.25.70.10">
    <property type="entry name" value="Transcription termination factor 3, mitochondrial"/>
    <property type="match status" value="1"/>
</dbReference>
<dbReference type="OrthoDB" id="637682at2759"/>
<dbReference type="SMART" id="SM00733">
    <property type="entry name" value="Mterf"/>
    <property type="match status" value="7"/>
</dbReference>
<evidence type="ECO:0000256" key="1">
    <source>
        <dbReference type="ARBA" id="ARBA00007692"/>
    </source>
</evidence>
<accession>A0A6D2IQD0</accession>
<keyword evidence="2" id="KW-0804">Transcription</keyword>
<dbReference type="GO" id="GO:0005737">
    <property type="term" value="C:cytoplasm"/>
    <property type="evidence" value="ECO:0007669"/>
    <property type="project" value="UniProtKB-ARBA"/>
</dbReference>